<reference evidence="1 2" key="1">
    <citation type="submission" date="2021-08" db="EMBL/GenBank/DDBJ databases">
        <title>Draft Genome Sequence of Phanerochaete sordida strain YK-624.</title>
        <authorList>
            <person name="Mori T."/>
            <person name="Dohra H."/>
            <person name="Suzuki T."/>
            <person name="Kawagishi H."/>
            <person name="Hirai H."/>
        </authorList>
    </citation>
    <scope>NUCLEOTIDE SEQUENCE [LARGE SCALE GENOMIC DNA]</scope>
    <source>
        <strain evidence="1 2">YK-624</strain>
    </source>
</reference>
<dbReference type="EMBL" id="BPQB01000104">
    <property type="protein sequence ID" value="GJE99210.1"/>
    <property type="molecule type" value="Genomic_DNA"/>
</dbReference>
<keyword evidence="2" id="KW-1185">Reference proteome</keyword>
<protein>
    <submittedName>
        <fullName evidence="1">Uncharacterized protein</fullName>
    </submittedName>
</protein>
<evidence type="ECO:0000313" key="2">
    <source>
        <dbReference type="Proteomes" id="UP000703269"/>
    </source>
</evidence>
<gene>
    <name evidence="1" type="ORF">PsYK624_154590</name>
</gene>
<accession>A0A9P3GT66</accession>
<name>A0A9P3GT66_9APHY</name>
<organism evidence="1 2">
    <name type="scientific">Phanerochaete sordida</name>
    <dbReference type="NCBI Taxonomy" id="48140"/>
    <lineage>
        <taxon>Eukaryota</taxon>
        <taxon>Fungi</taxon>
        <taxon>Dikarya</taxon>
        <taxon>Basidiomycota</taxon>
        <taxon>Agaricomycotina</taxon>
        <taxon>Agaricomycetes</taxon>
        <taxon>Polyporales</taxon>
        <taxon>Phanerochaetaceae</taxon>
        <taxon>Phanerochaete</taxon>
    </lineage>
</organism>
<dbReference type="Proteomes" id="UP000703269">
    <property type="component" value="Unassembled WGS sequence"/>
</dbReference>
<sequence length="126" mass="14255">MFLKSFAYLVLGMEHNRQAGLQRNLVVYVTSVPDTANGGGRVFQISRVLFEPRDVSVAGALLMCQVTFKPTTPGIESVYYTPLNIERDMMKIACKLSEEDPIFFLLHLNQRIRDDIDNVYGLRTPA</sequence>
<comment type="caution">
    <text evidence="1">The sequence shown here is derived from an EMBL/GenBank/DDBJ whole genome shotgun (WGS) entry which is preliminary data.</text>
</comment>
<proteinExistence type="predicted"/>
<dbReference type="AlphaFoldDB" id="A0A9P3GT66"/>
<evidence type="ECO:0000313" key="1">
    <source>
        <dbReference type="EMBL" id="GJE99210.1"/>
    </source>
</evidence>